<dbReference type="Pfam" id="PF03466">
    <property type="entry name" value="LysR_substrate"/>
    <property type="match status" value="1"/>
</dbReference>
<evidence type="ECO:0000259" key="7">
    <source>
        <dbReference type="PROSITE" id="PS50931"/>
    </source>
</evidence>
<dbReference type="SUPFAM" id="SSF46785">
    <property type="entry name" value="Winged helix' DNA-binding domain"/>
    <property type="match status" value="1"/>
</dbReference>
<comment type="similarity">
    <text evidence="2">Belongs to the LysR transcriptional regulatory family.</text>
</comment>
<dbReference type="Gene3D" id="1.10.10.10">
    <property type="entry name" value="Winged helix-like DNA-binding domain superfamily/Winged helix DNA-binding domain"/>
    <property type="match status" value="1"/>
</dbReference>
<protein>
    <submittedName>
        <fullName evidence="8">LysR substrate-binding domain-containing protein</fullName>
    </submittedName>
</protein>
<dbReference type="InterPro" id="IPR000847">
    <property type="entry name" value="LysR_HTH_N"/>
</dbReference>
<evidence type="ECO:0000256" key="3">
    <source>
        <dbReference type="ARBA" id="ARBA00023015"/>
    </source>
</evidence>
<evidence type="ECO:0000256" key="6">
    <source>
        <dbReference type="SAM" id="MobiDB-lite"/>
    </source>
</evidence>
<evidence type="ECO:0000256" key="1">
    <source>
        <dbReference type="ARBA" id="ARBA00003502"/>
    </source>
</evidence>
<dbReference type="RefSeq" id="WP_275248447.1">
    <property type="nucleotide sequence ID" value="NZ_BAABDX010000001.1"/>
</dbReference>
<feature type="region of interest" description="Disordered" evidence="6">
    <location>
        <begin position="294"/>
        <end position="314"/>
    </location>
</feature>
<proteinExistence type="inferred from homology"/>
<dbReference type="EMBL" id="CP113162">
    <property type="protein sequence ID" value="WEF52930.1"/>
    <property type="molecule type" value="Genomic_DNA"/>
</dbReference>
<reference evidence="8 9" key="1">
    <citation type="submission" date="2022-11" db="EMBL/GenBank/DDBJ databases">
        <authorList>
            <person name="Siebert D."/>
            <person name="Busche T."/>
            <person name="Saydam E."/>
            <person name="Kalinowski J."/>
            <person name="Ruckert C."/>
            <person name="Blombach B."/>
        </authorList>
    </citation>
    <scope>NUCLEOTIDE SEQUENCE [LARGE SCALE GENOMIC DNA]</scope>
    <source>
        <strain evidence="8 9">DSM 1083</strain>
    </source>
</reference>
<name>A0ABY8BSI0_AFICR</name>
<evidence type="ECO:0000256" key="2">
    <source>
        <dbReference type="ARBA" id="ARBA00009437"/>
    </source>
</evidence>
<accession>A0ABY8BSI0</accession>
<dbReference type="Pfam" id="PF00126">
    <property type="entry name" value="HTH_1"/>
    <property type="match status" value="1"/>
</dbReference>
<keyword evidence="9" id="KW-1185">Reference proteome</keyword>
<dbReference type="Proteomes" id="UP001213907">
    <property type="component" value="Chromosome"/>
</dbReference>
<keyword evidence="3" id="KW-0805">Transcription regulation</keyword>
<keyword evidence="5" id="KW-0804">Transcription</keyword>
<dbReference type="InterPro" id="IPR036388">
    <property type="entry name" value="WH-like_DNA-bd_sf"/>
</dbReference>
<dbReference type="InterPro" id="IPR005119">
    <property type="entry name" value="LysR_subst-bd"/>
</dbReference>
<dbReference type="CDD" id="cd08442">
    <property type="entry name" value="PBP2_YofA_SoxR_like"/>
    <property type="match status" value="1"/>
</dbReference>
<dbReference type="SUPFAM" id="SSF53850">
    <property type="entry name" value="Periplasmic binding protein-like II"/>
    <property type="match status" value="1"/>
</dbReference>
<evidence type="ECO:0000256" key="5">
    <source>
        <dbReference type="ARBA" id="ARBA00023163"/>
    </source>
</evidence>
<feature type="domain" description="HTH lysR-type" evidence="7">
    <location>
        <begin position="8"/>
        <end position="65"/>
    </location>
</feature>
<evidence type="ECO:0000256" key="4">
    <source>
        <dbReference type="ARBA" id="ARBA00023125"/>
    </source>
</evidence>
<sequence>MRPSEAAMNFTDLQMFKAVAEEGGIIKAAQKLHRVPSNVTTRIKQLESTIGVPLFHRDRQRLHLSPSGELLLDYAERLIRLSEEARNAVSGAPPHGLLKLGALESTSASRLPAVLAEFHRRYPDVRLELTTGTNDTLVNAVAERRLDAAFIAEPPSVRGLAHMPVFRERLVVISSADHPPIASSREAAGQSLIAFPTGCAYRRVLQRWLKRESLATLRVMELTSYHAIVACVAAGAGIALMPEAVLDAMPHARVRRNPIPRAQSEIVTPLIWREGEISAPVMALRTLMASIKEGRPSAKARKAKKPRSTRTAKA</sequence>
<dbReference type="PANTHER" id="PTHR30126">
    <property type="entry name" value="HTH-TYPE TRANSCRIPTIONAL REGULATOR"/>
    <property type="match status" value="1"/>
</dbReference>
<dbReference type="PANTHER" id="PTHR30126:SF40">
    <property type="entry name" value="HTH-TYPE TRANSCRIPTIONAL REGULATOR GLTR"/>
    <property type="match status" value="1"/>
</dbReference>
<dbReference type="InterPro" id="IPR036390">
    <property type="entry name" value="WH_DNA-bd_sf"/>
</dbReference>
<keyword evidence="4" id="KW-0238">DNA-binding</keyword>
<gene>
    <name evidence="8" type="ORF">AFIC_001441</name>
</gene>
<dbReference type="PROSITE" id="PS50931">
    <property type="entry name" value="HTH_LYSR"/>
    <property type="match status" value="1"/>
</dbReference>
<evidence type="ECO:0000313" key="9">
    <source>
        <dbReference type="Proteomes" id="UP001213907"/>
    </source>
</evidence>
<feature type="compositionally biased region" description="Basic residues" evidence="6">
    <location>
        <begin position="298"/>
        <end position="314"/>
    </location>
</feature>
<evidence type="ECO:0000313" key="8">
    <source>
        <dbReference type="EMBL" id="WEF52930.1"/>
    </source>
</evidence>
<organism evidence="8 9">
    <name type="scientific">Afipia carboxydohydrogena</name>
    <name type="common">Pseudomonas carboxydohydrogena</name>
    <dbReference type="NCBI Taxonomy" id="290"/>
    <lineage>
        <taxon>Bacteria</taxon>
        <taxon>Pseudomonadati</taxon>
        <taxon>Pseudomonadota</taxon>
        <taxon>Alphaproteobacteria</taxon>
        <taxon>Hyphomicrobiales</taxon>
        <taxon>Nitrobacteraceae</taxon>
        <taxon>Afipia</taxon>
    </lineage>
</organism>
<comment type="function">
    <text evidence="1">NodD regulates the expression of the nodABCFE genes which encode other nodulation proteins. NodD is also a negative regulator of its own expression. Binds flavonoids as inducers.</text>
</comment>
<dbReference type="Gene3D" id="3.40.190.290">
    <property type="match status" value="1"/>
</dbReference>